<dbReference type="GO" id="GO:0000422">
    <property type="term" value="P:autophagy of mitochondrion"/>
    <property type="evidence" value="ECO:0007669"/>
    <property type="project" value="TreeGrafter"/>
</dbReference>
<keyword evidence="8" id="KW-0067">ATP-binding</keyword>
<dbReference type="GO" id="GO:0010506">
    <property type="term" value="P:regulation of autophagy"/>
    <property type="evidence" value="ECO:0007669"/>
    <property type="project" value="InterPro"/>
</dbReference>
<dbReference type="GO" id="GO:0061709">
    <property type="term" value="P:reticulophagy"/>
    <property type="evidence" value="ECO:0007669"/>
    <property type="project" value="TreeGrafter"/>
</dbReference>
<evidence type="ECO:0000256" key="6">
    <source>
        <dbReference type="ARBA" id="ARBA00047899"/>
    </source>
</evidence>
<dbReference type="PANTHER" id="PTHR24348">
    <property type="entry name" value="SERINE/THREONINE-PROTEIN KINASE UNC-51-RELATED"/>
    <property type="match status" value="1"/>
</dbReference>
<keyword evidence="5" id="KW-0418">Kinase</keyword>
<dbReference type="InterPro" id="IPR000719">
    <property type="entry name" value="Prot_kinase_dom"/>
</dbReference>
<dbReference type="GO" id="GO:0004674">
    <property type="term" value="F:protein serine/threonine kinase activity"/>
    <property type="evidence" value="ECO:0007669"/>
    <property type="project" value="UniProtKB-KW"/>
</dbReference>
<gene>
    <name evidence="10" type="primary">RvY_08088-1</name>
    <name evidence="10" type="synonym">RvY_08088.1</name>
    <name evidence="10" type="ORF">RvY_08088</name>
</gene>
<keyword evidence="4" id="KW-0808">Transferase</keyword>
<dbReference type="GO" id="GO:0005776">
    <property type="term" value="C:autophagosome"/>
    <property type="evidence" value="ECO:0007669"/>
    <property type="project" value="TreeGrafter"/>
</dbReference>
<evidence type="ECO:0000256" key="7">
    <source>
        <dbReference type="ARBA" id="ARBA00048679"/>
    </source>
</evidence>
<keyword evidence="11" id="KW-1185">Reference proteome</keyword>
<comment type="caution">
    <text evidence="10">The sequence shown here is derived from an EMBL/GenBank/DDBJ whole genome shotgun (WGS) entry which is preliminary data.</text>
</comment>
<comment type="catalytic activity">
    <reaction evidence="7">
        <text>L-seryl-[protein] + ATP = O-phospho-L-seryl-[protein] + ADP + H(+)</text>
        <dbReference type="Rhea" id="RHEA:17989"/>
        <dbReference type="Rhea" id="RHEA-COMP:9863"/>
        <dbReference type="Rhea" id="RHEA-COMP:11604"/>
        <dbReference type="ChEBI" id="CHEBI:15378"/>
        <dbReference type="ChEBI" id="CHEBI:29999"/>
        <dbReference type="ChEBI" id="CHEBI:30616"/>
        <dbReference type="ChEBI" id="CHEBI:83421"/>
        <dbReference type="ChEBI" id="CHEBI:456216"/>
        <dbReference type="EC" id="2.7.11.1"/>
    </reaction>
</comment>
<evidence type="ECO:0000256" key="1">
    <source>
        <dbReference type="ARBA" id="ARBA00012513"/>
    </source>
</evidence>
<dbReference type="InterPro" id="IPR011009">
    <property type="entry name" value="Kinase-like_dom_sf"/>
</dbReference>
<dbReference type="GO" id="GO:0034727">
    <property type="term" value="P:piecemeal microautophagy of the nucleus"/>
    <property type="evidence" value="ECO:0007669"/>
    <property type="project" value="TreeGrafter"/>
</dbReference>
<dbReference type="PROSITE" id="PS50011">
    <property type="entry name" value="PROTEIN_KINASE_DOM"/>
    <property type="match status" value="1"/>
</dbReference>
<protein>
    <recommendedName>
        <fullName evidence="1">non-specific serine/threonine protein kinase</fullName>
        <ecNumber evidence="1">2.7.11.1</ecNumber>
    </recommendedName>
</protein>
<comment type="catalytic activity">
    <reaction evidence="6">
        <text>L-threonyl-[protein] + ATP = O-phospho-L-threonyl-[protein] + ADP + H(+)</text>
        <dbReference type="Rhea" id="RHEA:46608"/>
        <dbReference type="Rhea" id="RHEA-COMP:11060"/>
        <dbReference type="Rhea" id="RHEA-COMP:11605"/>
        <dbReference type="ChEBI" id="CHEBI:15378"/>
        <dbReference type="ChEBI" id="CHEBI:30013"/>
        <dbReference type="ChEBI" id="CHEBI:30616"/>
        <dbReference type="ChEBI" id="CHEBI:61977"/>
        <dbReference type="ChEBI" id="CHEBI:456216"/>
        <dbReference type="EC" id="2.7.11.1"/>
    </reaction>
</comment>
<proteinExistence type="predicted"/>
<dbReference type="Gene3D" id="3.30.200.20">
    <property type="entry name" value="Phosphorylase Kinase, domain 1"/>
    <property type="match status" value="1"/>
</dbReference>
<dbReference type="GO" id="GO:0005829">
    <property type="term" value="C:cytosol"/>
    <property type="evidence" value="ECO:0007669"/>
    <property type="project" value="TreeGrafter"/>
</dbReference>
<reference evidence="10 11" key="1">
    <citation type="journal article" date="2016" name="Nat. Commun.">
        <title>Extremotolerant tardigrade genome and improved radiotolerance of human cultured cells by tardigrade-unique protein.</title>
        <authorList>
            <person name="Hashimoto T."/>
            <person name="Horikawa D.D."/>
            <person name="Saito Y."/>
            <person name="Kuwahara H."/>
            <person name="Kozuka-Hata H."/>
            <person name="Shin-I T."/>
            <person name="Minakuchi Y."/>
            <person name="Ohishi K."/>
            <person name="Motoyama A."/>
            <person name="Aizu T."/>
            <person name="Enomoto A."/>
            <person name="Kondo K."/>
            <person name="Tanaka S."/>
            <person name="Hara Y."/>
            <person name="Koshikawa S."/>
            <person name="Sagara H."/>
            <person name="Miura T."/>
            <person name="Yokobori S."/>
            <person name="Miyagawa K."/>
            <person name="Suzuki Y."/>
            <person name="Kubo T."/>
            <person name="Oyama M."/>
            <person name="Kohara Y."/>
            <person name="Fujiyama A."/>
            <person name="Arakawa K."/>
            <person name="Katayama T."/>
            <person name="Toyoda A."/>
            <person name="Kunieda T."/>
        </authorList>
    </citation>
    <scope>NUCLEOTIDE SEQUENCE [LARGE SCALE GENOMIC DNA]</scope>
    <source>
        <strain evidence="10 11">YOKOZUNA-1</strain>
    </source>
</reference>
<evidence type="ECO:0000313" key="11">
    <source>
        <dbReference type="Proteomes" id="UP000186922"/>
    </source>
</evidence>
<dbReference type="GO" id="GO:0000045">
    <property type="term" value="P:autophagosome assembly"/>
    <property type="evidence" value="ECO:0007669"/>
    <property type="project" value="TreeGrafter"/>
</dbReference>
<evidence type="ECO:0000256" key="5">
    <source>
        <dbReference type="ARBA" id="ARBA00022777"/>
    </source>
</evidence>
<evidence type="ECO:0000256" key="2">
    <source>
        <dbReference type="ARBA" id="ARBA00022490"/>
    </source>
</evidence>
<keyword evidence="3" id="KW-0723">Serine/threonine-protein kinase</keyword>
<evidence type="ECO:0000256" key="4">
    <source>
        <dbReference type="ARBA" id="ARBA00022679"/>
    </source>
</evidence>
<keyword evidence="2" id="KW-0963">Cytoplasm</keyword>
<dbReference type="AlphaFoldDB" id="A0A1D1V7C7"/>
<keyword evidence="8" id="KW-0547">Nucleotide-binding</keyword>
<dbReference type="EMBL" id="BDGG01000003">
    <property type="protein sequence ID" value="GAU96675.1"/>
    <property type="molecule type" value="Genomic_DNA"/>
</dbReference>
<evidence type="ECO:0000313" key="10">
    <source>
        <dbReference type="EMBL" id="GAU96675.1"/>
    </source>
</evidence>
<accession>A0A1D1V7C7</accession>
<dbReference type="SUPFAM" id="SSF56112">
    <property type="entry name" value="Protein kinase-like (PK-like)"/>
    <property type="match status" value="1"/>
</dbReference>
<dbReference type="PANTHER" id="PTHR24348:SF65">
    <property type="entry name" value="SERINE_THREONINE-PROTEIN KINASE ULK3"/>
    <property type="match status" value="1"/>
</dbReference>
<name>A0A1D1V7C7_RAMVA</name>
<evidence type="ECO:0000259" key="9">
    <source>
        <dbReference type="PROSITE" id="PS50011"/>
    </source>
</evidence>
<feature type="domain" description="Protein kinase" evidence="9">
    <location>
        <begin position="25"/>
        <end position="107"/>
    </location>
</feature>
<dbReference type="GO" id="GO:0034045">
    <property type="term" value="C:phagophore assembly site membrane"/>
    <property type="evidence" value="ECO:0007669"/>
    <property type="project" value="TreeGrafter"/>
</dbReference>
<organism evidence="10 11">
    <name type="scientific">Ramazzottius varieornatus</name>
    <name type="common">Water bear</name>
    <name type="synonym">Tardigrade</name>
    <dbReference type="NCBI Taxonomy" id="947166"/>
    <lineage>
        <taxon>Eukaryota</taxon>
        <taxon>Metazoa</taxon>
        <taxon>Ecdysozoa</taxon>
        <taxon>Tardigrada</taxon>
        <taxon>Eutardigrada</taxon>
        <taxon>Parachela</taxon>
        <taxon>Hypsibioidea</taxon>
        <taxon>Ramazzottiidae</taxon>
        <taxon>Ramazzottius</taxon>
    </lineage>
</organism>
<dbReference type="Pfam" id="PF00069">
    <property type="entry name" value="Pkinase"/>
    <property type="match status" value="1"/>
</dbReference>
<feature type="binding site" evidence="8">
    <location>
        <position position="54"/>
    </location>
    <ligand>
        <name>ATP</name>
        <dbReference type="ChEBI" id="CHEBI:30616"/>
    </ligand>
</feature>
<dbReference type="GO" id="GO:0042594">
    <property type="term" value="P:response to starvation"/>
    <property type="evidence" value="ECO:0007669"/>
    <property type="project" value="TreeGrafter"/>
</dbReference>
<dbReference type="GO" id="GO:0005524">
    <property type="term" value="F:ATP binding"/>
    <property type="evidence" value="ECO:0007669"/>
    <property type="project" value="UniProtKB-UniRule"/>
</dbReference>
<dbReference type="InterPro" id="IPR017441">
    <property type="entry name" value="Protein_kinase_ATP_BS"/>
</dbReference>
<sequence>MANHRPRSTIGGKSPASERPLITDFVLQERLGSGSYAVVFKAFWKTIKETVALKRIQKSKLNPASIENLLLEIEILKSIKHDFIVEMKDFTGSNNPILIQLDCRQGY</sequence>
<evidence type="ECO:0000256" key="8">
    <source>
        <dbReference type="PROSITE-ProRule" id="PRU10141"/>
    </source>
</evidence>
<dbReference type="PROSITE" id="PS00107">
    <property type="entry name" value="PROTEIN_KINASE_ATP"/>
    <property type="match status" value="1"/>
</dbReference>
<dbReference type="OrthoDB" id="346907at2759"/>
<dbReference type="STRING" id="947166.A0A1D1V7C7"/>
<dbReference type="Proteomes" id="UP000186922">
    <property type="component" value="Unassembled WGS sequence"/>
</dbReference>
<dbReference type="InterPro" id="IPR045269">
    <property type="entry name" value="Atg1-like"/>
</dbReference>
<evidence type="ECO:0000256" key="3">
    <source>
        <dbReference type="ARBA" id="ARBA00022527"/>
    </source>
</evidence>
<dbReference type="EC" id="2.7.11.1" evidence="1"/>